<accession>A0ABS7PUV7</accession>
<dbReference type="Proteomes" id="UP000706039">
    <property type="component" value="Unassembled WGS sequence"/>
</dbReference>
<evidence type="ECO:0000313" key="1">
    <source>
        <dbReference type="EMBL" id="MBY8825146.1"/>
    </source>
</evidence>
<proteinExistence type="predicted"/>
<name>A0ABS7PUV7_9SPHN</name>
<keyword evidence="2" id="KW-1185">Reference proteome</keyword>
<comment type="caution">
    <text evidence="1">The sequence shown here is derived from an EMBL/GenBank/DDBJ whole genome shotgun (WGS) entry which is preliminary data.</text>
</comment>
<organism evidence="1 2">
    <name type="scientific">Sphingomonas colocasiae</name>
    <dbReference type="NCBI Taxonomy" id="1848973"/>
    <lineage>
        <taxon>Bacteria</taxon>
        <taxon>Pseudomonadati</taxon>
        <taxon>Pseudomonadota</taxon>
        <taxon>Alphaproteobacteria</taxon>
        <taxon>Sphingomonadales</taxon>
        <taxon>Sphingomonadaceae</taxon>
        <taxon>Sphingomonas</taxon>
    </lineage>
</organism>
<reference evidence="1 2" key="1">
    <citation type="submission" date="2021-08" db="EMBL/GenBank/DDBJ databases">
        <authorList>
            <person name="Tuo L."/>
        </authorList>
    </citation>
    <scope>NUCLEOTIDE SEQUENCE [LARGE SCALE GENOMIC DNA]</scope>
    <source>
        <strain evidence="1 2">JCM 31229</strain>
    </source>
</reference>
<sequence>MGIFDQRRKWRDLARVLGSAVEIELDRLGSKQAHIVADFIAHNEFGLAHDQLVDALSDLDLAPLEPTRKLLEQANSLMGHEAKS</sequence>
<gene>
    <name evidence="1" type="ORF">K7G82_22785</name>
</gene>
<dbReference type="EMBL" id="JAINVV010000011">
    <property type="protein sequence ID" value="MBY8825146.1"/>
    <property type="molecule type" value="Genomic_DNA"/>
</dbReference>
<protein>
    <recommendedName>
        <fullName evidence="3">DUF3572 family protein</fullName>
    </recommendedName>
</protein>
<evidence type="ECO:0000313" key="2">
    <source>
        <dbReference type="Proteomes" id="UP000706039"/>
    </source>
</evidence>
<evidence type="ECO:0008006" key="3">
    <source>
        <dbReference type="Google" id="ProtNLM"/>
    </source>
</evidence>
<dbReference type="RefSeq" id="WP_222992248.1">
    <property type="nucleotide sequence ID" value="NZ_JAINVV010000011.1"/>
</dbReference>